<accession>A0A0W0F801</accession>
<protein>
    <submittedName>
        <fullName evidence="1">Uncharacterized protein</fullName>
    </submittedName>
</protein>
<sequence>MHINVLTTVLFETASLPSNEDAQKPMPLL</sequence>
<dbReference type="Proteomes" id="UP000054988">
    <property type="component" value="Unassembled WGS sequence"/>
</dbReference>
<dbReference type="AlphaFoldDB" id="A0A0W0F801"/>
<dbReference type="EMBL" id="LATX01002232">
    <property type="protein sequence ID" value="KTB32396.1"/>
    <property type="molecule type" value="Genomic_DNA"/>
</dbReference>
<gene>
    <name evidence="1" type="ORF">WG66_15031</name>
</gene>
<proteinExistence type="predicted"/>
<comment type="caution">
    <text evidence="1">The sequence shown here is derived from an EMBL/GenBank/DDBJ whole genome shotgun (WGS) entry which is preliminary data.</text>
</comment>
<name>A0A0W0F801_MONRR</name>
<evidence type="ECO:0000313" key="2">
    <source>
        <dbReference type="Proteomes" id="UP000054988"/>
    </source>
</evidence>
<evidence type="ECO:0000313" key="1">
    <source>
        <dbReference type="EMBL" id="KTB32396.1"/>
    </source>
</evidence>
<organism evidence="1 2">
    <name type="scientific">Moniliophthora roreri</name>
    <name type="common">Frosty pod rot fungus</name>
    <name type="synonym">Monilia roreri</name>
    <dbReference type="NCBI Taxonomy" id="221103"/>
    <lineage>
        <taxon>Eukaryota</taxon>
        <taxon>Fungi</taxon>
        <taxon>Dikarya</taxon>
        <taxon>Basidiomycota</taxon>
        <taxon>Agaricomycotina</taxon>
        <taxon>Agaricomycetes</taxon>
        <taxon>Agaricomycetidae</taxon>
        <taxon>Agaricales</taxon>
        <taxon>Marasmiineae</taxon>
        <taxon>Marasmiaceae</taxon>
        <taxon>Moniliophthora</taxon>
    </lineage>
</organism>
<reference evidence="1 2" key="1">
    <citation type="submission" date="2015-12" db="EMBL/GenBank/DDBJ databases">
        <title>Draft genome sequence of Moniliophthora roreri, the causal agent of frosty pod rot of cacao.</title>
        <authorList>
            <person name="Aime M.C."/>
            <person name="Diaz-Valderrama J.R."/>
            <person name="Kijpornyongpan T."/>
            <person name="Phillips-Mora W."/>
        </authorList>
    </citation>
    <scope>NUCLEOTIDE SEQUENCE [LARGE SCALE GENOMIC DNA]</scope>
    <source>
        <strain evidence="1 2">MCA 2952</strain>
    </source>
</reference>